<organism evidence="2 3">
    <name type="scientific">Kitasatospora indigofera</name>
    <dbReference type="NCBI Taxonomy" id="67307"/>
    <lineage>
        <taxon>Bacteria</taxon>
        <taxon>Bacillati</taxon>
        <taxon>Actinomycetota</taxon>
        <taxon>Actinomycetes</taxon>
        <taxon>Kitasatosporales</taxon>
        <taxon>Streptomycetaceae</taxon>
        <taxon>Kitasatospora</taxon>
    </lineage>
</organism>
<evidence type="ECO:0000256" key="1">
    <source>
        <dbReference type="SAM" id="MobiDB-lite"/>
    </source>
</evidence>
<reference evidence="2" key="2">
    <citation type="submission" date="2020-09" db="EMBL/GenBank/DDBJ databases">
        <authorList>
            <person name="Sun Q."/>
            <person name="Ohkuma M."/>
        </authorList>
    </citation>
    <scope>NUCLEOTIDE SEQUENCE</scope>
    <source>
        <strain evidence="2">JCM 4646</strain>
    </source>
</reference>
<comment type="caution">
    <text evidence="2">The sequence shown here is derived from an EMBL/GenBank/DDBJ whole genome shotgun (WGS) entry which is preliminary data.</text>
</comment>
<dbReference type="Proteomes" id="UP000617734">
    <property type="component" value="Unassembled WGS sequence"/>
</dbReference>
<feature type="compositionally biased region" description="Basic and acidic residues" evidence="1">
    <location>
        <begin position="209"/>
        <end position="219"/>
    </location>
</feature>
<evidence type="ECO:0000313" key="3">
    <source>
        <dbReference type="Proteomes" id="UP000617734"/>
    </source>
</evidence>
<keyword evidence="3" id="KW-1185">Reference proteome</keyword>
<sequence>MDMTQAALFLDGRGRVDEAVNLFTFGEDEMRWLCWLYGYRLEYFHQVSSSYRSAHLRAVLDPDPRARLRGDWMRRPDLRPDTPSPLPWTVRRSGDTSPLWTPPGWPPGHGPLRPAPGRMPLPGPEQIQDRYHPAGVFALAGALALGAAAVAATHPLLAAGLALAALAACTAYRPLKHHRERLQQSAAHRQLPYDRAPGAGPPPLPDDLASERPHREDEL</sequence>
<accession>A0A919GDL0</accession>
<name>A0A919GDL0_9ACTN</name>
<dbReference type="RefSeq" id="WP_190214762.1">
    <property type="nucleotide sequence ID" value="NZ_BNBO01000059.1"/>
</dbReference>
<dbReference type="GeneID" id="95357062"/>
<proteinExistence type="predicted"/>
<reference evidence="2" key="1">
    <citation type="journal article" date="2014" name="Int. J. Syst. Evol. Microbiol.">
        <title>Complete genome sequence of Corynebacterium casei LMG S-19264T (=DSM 44701T), isolated from a smear-ripened cheese.</title>
        <authorList>
            <consortium name="US DOE Joint Genome Institute (JGI-PGF)"/>
            <person name="Walter F."/>
            <person name="Albersmeier A."/>
            <person name="Kalinowski J."/>
            <person name="Ruckert C."/>
        </authorList>
    </citation>
    <scope>NUCLEOTIDE SEQUENCE</scope>
    <source>
        <strain evidence="2">JCM 4646</strain>
    </source>
</reference>
<protein>
    <submittedName>
        <fullName evidence="2">Uncharacterized protein</fullName>
    </submittedName>
</protein>
<dbReference type="EMBL" id="BNBO01000059">
    <property type="protein sequence ID" value="GHH82628.1"/>
    <property type="molecule type" value="Genomic_DNA"/>
</dbReference>
<feature type="region of interest" description="Disordered" evidence="1">
    <location>
        <begin position="83"/>
        <end position="113"/>
    </location>
</feature>
<gene>
    <name evidence="2" type="ORF">GCM10018781_67950</name>
</gene>
<feature type="region of interest" description="Disordered" evidence="1">
    <location>
        <begin position="180"/>
        <end position="219"/>
    </location>
</feature>
<evidence type="ECO:0000313" key="2">
    <source>
        <dbReference type="EMBL" id="GHH82628.1"/>
    </source>
</evidence>
<feature type="compositionally biased region" description="Pro residues" evidence="1">
    <location>
        <begin position="100"/>
        <end position="113"/>
    </location>
</feature>
<dbReference type="AlphaFoldDB" id="A0A919GDL0"/>